<proteinExistence type="predicted"/>
<gene>
    <name evidence="3" type="ORF">H9907_00275</name>
</gene>
<dbReference type="Pfam" id="PF04954">
    <property type="entry name" value="SIP"/>
    <property type="match status" value="1"/>
</dbReference>
<dbReference type="InterPro" id="IPR039374">
    <property type="entry name" value="SIP_fam"/>
</dbReference>
<feature type="region of interest" description="Disordered" evidence="1">
    <location>
        <begin position="1"/>
        <end position="28"/>
    </location>
</feature>
<feature type="domain" description="FAD-binding FR-type" evidence="2">
    <location>
        <begin position="35"/>
        <end position="174"/>
    </location>
</feature>
<dbReference type="EMBL" id="DWUR01000006">
    <property type="protein sequence ID" value="HJD48562.1"/>
    <property type="molecule type" value="Genomic_DNA"/>
</dbReference>
<dbReference type="Gene3D" id="3.40.50.80">
    <property type="entry name" value="Nucleotide-binding domain of ferredoxin-NADP reductase (FNR) module"/>
    <property type="match status" value="1"/>
</dbReference>
<dbReference type="InterPro" id="IPR013113">
    <property type="entry name" value="SIP_FAD-bd"/>
</dbReference>
<dbReference type="InterPro" id="IPR007037">
    <property type="entry name" value="SIP_rossman_dom"/>
</dbReference>
<dbReference type="Gene3D" id="2.40.30.10">
    <property type="entry name" value="Translation factors"/>
    <property type="match status" value="1"/>
</dbReference>
<dbReference type="PANTHER" id="PTHR30157:SF0">
    <property type="entry name" value="NADPH-DEPENDENT FERRIC-CHELATE REDUCTASE"/>
    <property type="match status" value="1"/>
</dbReference>
<dbReference type="GO" id="GO:0016491">
    <property type="term" value="F:oxidoreductase activity"/>
    <property type="evidence" value="ECO:0007669"/>
    <property type="project" value="InterPro"/>
</dbReference>
<reference evidence="3" key="2">
    <citation type="submission" date="2021-04" db="EMBL/GenBank/DDBJ databases">
        <authorList>
            <person name="Gilroy R."/>
        </authorList>
    </citation>
    <scope>NUCLEOTIDE SEQUENCE</scope>
    <source>
        <strain evidence="3">5925</strain>
    </source>
</reference>
<dbReference type="Pfam" id="PF08021">
    <property type="entry name" value="FAD_binding_9"/>
    <property type="match status" value="1"/>
</dbReference>
<evidence type="ECO:0000313" key="3">
    <source>
        <dbReference type="EMBL" id="HJD48562.1"/>
    </source>
</evidence>
<dbReference type="InterPro" id="IPR017927">
    <property type="entry name" value="FAD-bd_FR_type"/>
</dbReference>
<dbReference type="PROSITE" id="PS51384">
    <property type="entry name" value="FAD_FR"/>
    <property type="match status" value="1"/>
</dbReference>
<sequence>MNSVAPSLTKLTPSSRQQAAFSDHSLLTPPQAGGHELFRATVRAVSAPSPRLRRITLHSPAFAAHQLSGPDEFFGLLMPQPGAPLHLPQHPGGENLRAAVAAMPEQVRPNLRWYTVRRFDPHEGELTFDIVTHGITQQNLDTDEQVGPGLRWCLSAQVGSEVGIWTAQGLWHRANSAQTLIADPSALPSLRAILEYTAAFAPQQLQEMHVIAVAENSEDIEPKLLSEWQGRLGSLELLFSPATEFATHTARLLERIDYLEHPARLARYVWVAGEGSLCKQVRRHCVNTWQLSPAEVQWCPYWFLGKARP</sequence>
<comment type="caution">
    <text evidence="3">The sequence shown here is derived from an EMBL/GenBank/DDBJ whole genome shotgun (WGS) entry which is preliminary data.</text>
</comment>
<feature type="compositionally biased region" description="Polar residues" evidence="1">
    <location>
        <begin position="1"/>
        <end position="20"/>
    </location>
</feature>
<reference evidence="3" key="1">
    <citation type="journal article" date="2021" name="PeerJ">
        <title>Extensive microbial diversity within the chicken gut microbiome revealed by metagenomics and culture.</title>
        <authorList>
            <person name="Gilroy R."/>
            <person name="Ravi A."/>
            <person name="Getino M."/>
            <person name="Pursley I."/>
            <person name="Horton D.L."/>
            <person name="Alikhan N.F."/>
            <person name="Baker D."/>
            <person name="Gharbi K."/>
            <person name="Hall N."/>
            <person name="Watson M."/>
            <person name="Adriaenssens E.M."/>
            <person name="Foster-Nyarko E."/>
            <person name="Jarju S."/>
            <person name="Secka A."/>
            <person name="Antonio M."/>
            <person name="Oren A."/>
            <person name="Chaudhuri R.R."/>
            <person name="La Ragione R."/>
            <person name="Hildebrand F."/>
            <person name="Pallen M.J."/>
        </authorList>
    </citation>
    <scope>NUCLEOTIDE SEQUENCE</scope>
    <source>
        <strain evidence="3">5925</strain>
    </source>
</reference>
<dbReference type="InterPro" id="IPR039261">
    <property type="entry name" value="FNR_nucleotide-bd"/>
</dbReference>
<name>A0A9D2ZQ46_9CORY</name>
<dbReference type="AlphaFoldDB" id="A0A9D2ZQ46"/>
<accession>A0A9D2ZQ46</accession>
<evidence type="ECO:0000256" key="1">
    <source>
        <dbReference type="SAM" id="MobiDB-lite"/>
    </source>
</evidence>
<dbReference type="CDD" id="cd06193">
    <property type="entry name" value="siderophore_interacting"/>
    <property type="match status" value="1"/>
</dbReference>
<evidence type="ECO:0000259" key="2">
    <source>
        <dbReference type="PROSITE" id="PS51384"/>
    </source>
</evidence>
<evidence type="ECO:0000313" key="4">
    <source>
        <dbReference type="Proteomes" id="UP000823907"/>
    </source>
</evidence>
<organism evidence="3 4">
    <name type="scientific">Candidatus Corynebacterium intestinavium</name>
    <dbReference type="NCBI Taxonomy" id="2838531"/>
    <lineage>
        <taxon>Bacteria</taxon>
        <taxon>Bacillati</taxon>
        <taxon>Actinomycetota</taxon>
        <taxon>Actinomycetes</taxon>
        <taxon>Mycobacteriales</taxon>
        <taxon>Corynebacteriaceae</taxon>
        <taxon>Corynebacterium</taxon>
    </lineage>
</organism>
<dbReference type="PANTHER" id="PTHR30157">
    <property type="entry name" value="FERRIC REDUCTASE, NADPH-DEPENDENT"/>
    <property type="match status" value="1"/>
</dbReference>
<dbReference type="Proteomes" id="UP000823907">
    <property type="component" value="Unassembled WGS sequence"/>
</dbReference>
<protein>
    <submittedName>
        <fullName evidence="3">Siderophore-interacting protein</fullName>
    </submittedName>
</protein>